<reference evidence="1" key="1">
    <citation type="journal article" date="2014" name="Front. Microbiol.">
        <title>High frequency of phylogenetically diverse reductive dehalogenase-homologous genes in deep subseafloor sedimentary metagenomes.</title>
        <authorList>
            <person name="Kawai M."/>
            <person name="Futagami T."/>
            <person name="Toyoda A."/>
            <person name="Takaki Y."/>
            <person name="Nishi S."/>
            <person name="Hori S."/>
            <person name="Arai W."/>
            <person name="Tsubouchi T."/>
            <person name="Morono Y."/>
            <person name="Uchiyama I."/>
            <person name="Ito T."/>
            <person name="Fujiyama A."/>
            <person name="Inagaki F."/>
            <person name="Takami H."/>
        </authorList>
    </citation>
    <scope>NUCLEOTIDE SEQUENCE</scope>
    <source>
        <strain evidence="1">Expedition CK06-06</strain>
    </source>
</reference>
<dbReference type="EMBL" id="BARV01018714">
    <property type="protein sequence ID" value="GAI22769.1"/>
    <property type="molecule type" value="Genomic_DNA"/>
</dbReference>
<feature type="non-terminal residue" evidence="1">
    <location>
        <position position="1"/>
    </location>
</feature>
<protein>
    <submittedName>
        <fullName evidence="1">Uncharacterized protein</fullName>
    </submittedName>
</protein>
<accession>X1NVT1</accession>
<dbReference type="AlphaFoldDB" id="X1NVT1"/>
<name>X1NVT1_9ZZZZ</name>
<sequence length="46" mass="5239">TQIIPLDLSVYRDLPIHRESDIDKLTKEVKNLASKLKASSSPFSRK</sequence>
<comment type="caution">
    <text evidence="1">The sequence shown here is derived from an EMBL/GenBank/DDBJ whole genome shotgun (WGS) entry which is preliminary data.</text>
</comment>
<gene>
    <name evidence="1" type="ORF">S06H3_31582</name>
</gene>
<proteinExistence type="predicted"/>
<evidence type="ECO:0000313" key="1">
    <source>
        <dbReference type="EMBL" id="GAI22769.1"/>
    </source>
</evidence>
<organism evidence="1">
    <name type="scientific">marine sediment metagenome</name>
    <dbReference type="NCBI Taxonomy" id="412755"/>
    <lineage>
        <taxon>unclassified sequences</taxon>
        <taxon>metagenomes</taxon>
        <taxon>ecological metagenomes</taxon>
    </lineage>
</organism>